<keyword evidence="5 6" id="KW-0408">Iron</keyword>
<proteinExistence type="inferred from homology"/>
<evidence type="ECO:0000259" key="7">
    <source>
        <dbReference type="PROSITE" id="PS51007"/>
    </source>
</evidence>
<dbReference type="PROSITE" id="PS51007">
    <property type="entry name" value="CYTC"/>
    <property type="match status" value="1"/>
</dbReference>
<keyword evidence="3" id="KW-0547">Nucleotide-binding</keyword>
<keyword evidence="6" id="KW-0349">Heme</keyword>
<dbReference type="PANTHER" id="PTHR30258">
    <property type="entry name" value="TYPE II SECRETION SYSTEM PROTEIN GSPE-RELATED"/>
    <property type="match status" value="1"/>
</dbReference>
<dbReference type="GO" id="GO:0020037">
    <property type="term" value="F:heme binding"/>
    <property type="evidence" value="ECO:0007669"/>
    <property type="project" value="InterPro"/>
</dbReference>
<dbReference type="SMART" id="SM00382">
    <property type="entry name" value="AAA"/>
    <property type="match status" value="1"/>
</dbReference>
<dbReference type="PANTHER" id="PTHR30258:SF2">
    <property type="entry name" value="COMG OPERON PROTEIN 1"/>
    <property type="match status" value="1"/>
</dbReference>
<evidence type="ECO:0000313" key="9">
    <source>
        <dbReference type="Proteomes" id="UP000185192"/>
    </source>
</evidence>
<reference evidence="9" key="1">
    <citation type="submission" date="2016-11" db="EMBL/GenBank/DDBJ databases">
        <authorList>
            <person name="Varghese N."/>
            <person name="Submissions S."/>
        </authorList>
    </citation>
    <scope>NUCLEOTIDE SEQUENCE [LARGE SCALE GENOMIC DNA]</scope>
    <source>
        <strain evidence="9">DSM 22363</strain>
    </source>
</reference>
<name>A0A1N6HLT8_9SPHN</name>
<dbReference type="InterPro" id="IPR009056">
    <property type="entry name" value="Cyt_c-like_dom"/>
</dbReference>
<dbReference type="SUPFAM" id="SSF160246">
    <property type="entry name" value="EspE N-terminal domain-like"/>
    <property type="match status" value="1"/>
</dbReference>
<dbReference type="Gene3D" id="3.30.300.160">
    <property type="entry name" value="Type II secretion system, protein E, N-terminal domain"/>
    <property type="match status" value="1"/>
</dbReference>
<keyword evidence="2 6" id="KW-0479">Metal-binding</keyword>
<dbReference type="Proteomes" id="UP000185192">
    <property type="component" value="Unassembled WGS sequence"/>
</dbReference>
<dbReference type="InterPro" id="IPR037257">
    <property type="entry name" value="T2SS_E_N_sf"/>
</dbReference>
<dbReference type="GO" id="GO:0009055">
    <property type="term" value="F:electron transfer activity"/>
    <property type="evidence" value="ECO:0007669"/>
    <property type="project" value="InterPro"/>
</dbReference>
<dbReference type="InterPro" id="IPR027417">
    <property type="entry name" value="P-loop_NTPase"/>
</dbReference>
<dbReference type="Gene3D" id="3.30.450.90">
    <property type="match status" value="1"/>
</dbReference>
<dbReference type="InterPro" id="IPR001482">
    <property type="entry name" value="T2SS/T4SS_dom"/>
</dbReference>
<dbReference type="EMBL" id="FSQW01000002">
    <property type="protein sequence ID" value="SIO20740.1"/>
    <property type="molecule type" value="Genomic_DNA"/>
</dbReference>
<dbReference type="Gene3D" id="3.40.50.300">
    <property type="entry name" value="P-loop containing nucleotide triphosphate hydrolases"/>
    <property type="match status" value="1"/>
</dbReference>
<evidence type="ECO:0000256" key="3">
    <source>
        <dbReference type="ARBA" id="ARBA00022741"/>
    </source>
</evidence>
<evidence type="ECO:0000256" key="5">
    <source>
        <dbReference type="ARBA" id="ARBA00023004"/>
    </source>
</evidence>
<dbReference type="SUPFAM" id="SSF52540">
    <property type="entry name" value="P-loop containing nucleoside triphosphate hydrolases"/>
    <property type="match status" value="1"/>
</dbReference>
<dbReference type="Pfam" id="PF00437">
    <property type="entry name" value="T2SSE"/>
    <property type="match status" value="1"/>
</dbReference>
<comment type="similarity">
    <text evidence="1">Belongs to the GSP E family.</text>
</comment>
<dbReference type="AlphaFoldDB" id="A0A1N6HLT8"/>
<sequence length="562" mass="61106">MQNPAFSDTIFVLQGSDLPSLSDHLLEHELIALPELEKSTRIASETGLRLPWVLSQMGLVNDDDLLAALHEVSGCPIAAPGLLDSRPEPLDGISPHYLRKHRVVPLVTEKEAHVLVGDLEDDGVIDALQFALGRPVEARLARLGDIEDRLNQYLESGDDAVPMPGEAGLDDELERLRDGISEAPVIRQVHEILTNAVKRKASDVHIEPMARHLSVRYRIDGRLSEVERHPAGIAEPIASRIKVMAGLDISESRLPQDGRIKLTVRGEDIDIRVSTSPIANGESIVMRLLGRASLPLELDALGLPAVALEKLQFALQKPHGIILLTGPTGSGKTTTLYAAMNALRGPEVKILTVEDPVEVMLEGINQVQVHPEIGLSYASSLRSFLRQDPDIIMIGEIRDGETAEIAHRAALTGHLVLSTLHTNSALGAYTRLNDIGVEPFLVASTVIATIAQRLVRSLCDECKTPIVPDAAATEMFRQSNVDLPEEIFEATGCSNCHNSGYAGRRPLIEIVAVDDQLREKIRNGDAEDYPLEPSETLLGHGLTLVGEGHTSLDEVQRVVSFS</sequence>
<keyword evidence="9" id="KW-1185">Reference proteome</keyword>
<protein>
    <submittedName>
        <fullName evidence="8">Type II secretion system protein E (GspE)</fullName>
    </submittedName>
</protein>
<evidence type="ECO:0000313" key="8">
    <source>
        <dbReference type="EMBL" id="SIO20740.1"/>
    </source>
</evidence>
<evidence type="ECO:0000256" key="6">
    <source>
        <dbReference type="PROSITE-ProRule" id="PRU00433"/>
    </source>
</evidence>
<evidence type="ECO:0000256" key="1">
    <source>
        <dbReference type="ARBA" id="ARBA00006611"/>
    </source>
</evidence>
<accession>A0A1N6HLT8</accession>
<dbReference type="GO" id="GO:0005524">
    <property type="term" value="F:ATP binding"/>
    <property type="evidence" value="ECO:0007669"/>
    <property type="project" value="UniProtKB-KW"/>
</dbReference>
<dbReference type="FunFam" id="3.30.450.90:FF:000001">
    <property type="entry name" value="Type II secretion system ATPase GspE"/>
    <property type="match status" value="1"/>
</dbReference>
<gene>
    <name evidence="8" type="ORF">SAMN02745824_3353</name>
</gene>
<dbReference type="CDD" id="cd01129">
    <property type="entry name" value="PulE-GspE-like"/>
    <property type="match status" value="1"/>
</dbReference>
<evidence type="ECO:0000256" key="2">
    <source>
        <dbReference type="ARBA" id="ARBA00022723"/>
    </source>
</evidence>
<dbReference type="GO" id="GO:0046872">
    <property type="term" value="F:metal ion binding"/>
    <property type="evidence" value="ECO:0007669"/>
    <property type="project" value="UniProtKB-KW"/>
</dbReference>
<feature type="domain" description="Cytochrome c" evidence="7">
    <location>
        <begin position="479"/>
        <end position="562"/>
    </location>
</feature>
<dbReference type="GO" id="GO:0005886">
    <property type="term" value="C:plasma membrane"/>
    <property type="evidence" value="ECO:0007669"/>
    <property type="project" value="TreeGrafter"/>
</dbReference>
<dbReference type="InterPro" id="IPR007831">
    <property type="entry name" value="T2SS_GspE_N"/>
</dbReference>
<dbReference type="InterPro" id="IPR003593">
    <property type="entry name" value="AAA+_ATPase"/>
</dbReference>
<organism evidence="8 9">
    <name type="scientific">Parasphingorhabdus marina DSM 22363</name>
    <dbReference type="NCBI Taxonomy" id="1123272"/>
    <lineage>
        <taxon>Bacteria</taxon>
        <taxon>Pseudomonadati</taxon>
        <taxon>Pseudomonadota</taxon>
        <taxon>Alphaproteobacteria</taxon>
        <taxon>Sphingomonadales</taxon>
        <taxon>Sphingomonadaceae</taxon>
        <taxon>Parasphingorhabdus</taxon>
    </lineage>
</organism>
<dbReference type="GO" id="GO:0016887">
    <property type="term" value="F:ATP hydrolysis activity"/>
    <property type="evidence" value="ECO:0007669"/>
    <property type="project" value="TreeGrafter"/>
</dbReference>
<dbReference type="PROSITE" id="PS00662">
    <property type="entry name" value="T2SP_E"/>
    <property type="match status" value="1"/>
</dbReference>
<dbReference type="Pfam" id="PF05157">
    <property type="entry name" value="MshEN"/>
    <property type="match status" value="1"/>
</dbReference>
<evidence type="ECO:0000256" key="4">
    <source>
        <dbReference type="ARBA" id="ARBA00022840"/>
    </source>
</evidence>
<keyword evidence="4" id="KW-0067">ATP-binding</keyword>
<dbReference type="STRING" id="1123272.SAMN02745824_3353"/>